<dbReference type="Proteomes" id="UP001153461">
    <property type="component" value="Unassembled WGS sequence"/>
</dbReference>
<dbReference type="Gene3D" id="1.20.1280.50">
    <property type="match status" value="1"/>
</dbReference>
<sequence>MRFEPNMDSPTHPVLAGFMALRDSSSRRAVFNDILDKLSPHEIREVKSRLEPITFQCDLLDKLPIELVAMLAKYLDLVDLVLLRRVSKRWRELLSSTIVLTKAIGYHMGKSVIKPDYCTPAGFDALIKKRIQAEGGVPAVVATIPNNLSPDFEGGLNRDGISCFNGVCAWIEESKDRTTIFMVHLPTGQNRTLTTANREEFTHVQVSDTLVSAISVRGYCHVWNMSKEQYKSFRIPSLQFVHCISTGSKIMLSYADSVVHFCFDSGVARSIKIGPFILLLSVHAEEDGFSVVCARRKNGDNIQPWEHGYLHWEEHHLQTQKFSVRGNRFVCIWEQYRELPFRHDEYWMFQCKQEQATRPYRECPGQSSTLLEYCTDAASISRYHTDDPYPRHDLEYGSFSLSLEADDLITVYFHPRELDFRYPHANLDYSARGPGLIYCFEDHPFSTKMKLRIGRESSEVSHGPRTKACRFESLRTICFPDNRSCTSVLGDGDFVLFPLGDKIWIWCFDEAWLPSGIPSMRIATW</sequence>
<gene>
    <name evidence="2" type="ORF">PNAL_LOCUS10551</name>
</gene>
<proteinExistence type="predicted"/>
<dbReference type="SUPFAM" id="SSF81383">
    <property type="entry name" value="F-box domain"/>
    <property type="match status" value="1"/>
</dbReference>
<dbReference type="InterPro" id="IPR036047">
    <property type="entry name" value="F-box-like_dom_sf"/>
</dbReference>
<organism evidence="2 3">
    <name type="scientific">Penicillium nalgiovense</name>
    <dbReference type="NCBI Taxonomy" id="60175"/>
    <lineage>
        <taxon>Eukaryota</taxon>
        <taxon>Fungi</taxon>
        <taxon>Dikarya</taxon>
        <taxon>Ascomycota</taxon>
        <taxon>Pezizomycotina</taxon>
        <taxon>Eurotiomycetes</taxon>
        <taxon>Eurotiomycetidae</taxon>
        <taxon>Eurotiales</taxon>
        <taxon>Aspergillaceae</taxon>
        <taxon>Penicillium</taxon>
    </lineage>
</organism>
<reference evidence="2" key="1">
    <citation type="submission" date="2021-07" db="EMBL/GenBank/DDBJ databases">
        <authorList>
            <person name="Branca A.L. A."/>
        </authorList>
    </citation>
    <scope>NUCLEOTIDE SEQUENCE</scope>
</reference>
<dbReference type="Pfam" id="PF00646">
    <property type="entry name" value="F-box"/>
    <property type="match status" value="1"/>
</dbReference>
<evidence type="ECO:0000259" key="1">
    <source>
        <dbReference type="PROSITE" id="PS50181"/>
    </source>
</evidence>
<feature type="domain" description="F-box" evidence="1">
    <location>
        <begin position="57"/>
        <end position="103"/>
    </location>
</feature>
<dbReference type="AlphaFoldDB" id="A0A9W4IQU5"/>
<dbReference type="SMART" id="SM00256">
    <property type="entry name" value="FBOX"/>
    <property type="match status" value="1"/>
</dbReference>
<dbReference type="InterPro" id="IPR001810">
    <property type="entry name" value="F-box_dom"/>
</dbReference>
<accession>A0A9W4IQU5</accession>
<protein>
    <recommendedName>
        <fullName evidence="1">F-box domain-containing protein</fullName>
    </recommendedName>
</protein>
<evidence type="ECO:0000313" key="2">
    <source>
        <dbReference type="EMBL" id="CAG8329192.1"/>
    </source>
</evidence>
<comment type="caution">
    <text evidence="2">The sequence shown here is derived from an EMBL/GenBank/DDBJ whole genome shotgun (WGS) entry which is preliminary data.</text>
</comment>
<dbReference type="PROSITE" id="PS50181">
    <property type="entry name" value="FBOX"/>
    <property type="match status" value="1"/>
</dbReference>
<dbReference type="OrthoDB" id="5295250at2759"/>
<evidence type="ECO:0000313" key="3">
    <source>
        <dbReference type="Proteomes" id="UP001153461"/>
    </source>
</evidence>
<name>A0A9W4IQU5_PENNA</name>
<dbReference type="EMBL" id="CAJVNV010000640">
    <property type="protein sequence ID" value="CAG8329192.1"/>
    <property type="molecule type" value="Genomic_DNA"/>
</dbReference>